<dbReference type="PROSITE" id="PS50084">
    <property type="entry name" value="KH_TYPE_1"/>
    <property type="match status" value="1"/>
</dbReference>
<evidence type="ECO:0000256" key="7">
    <source>
        <dbReference type="SAM" id="Coils"/>
    </source>
</evidence>
<evidence type="ECO:0000256" key="2">
    <source>
        <dbReference type="ARBA" id="ARBA00022759"/>
    </source>
</evidence>
<accession>A0A7M2WTD4</accession>
<dbReference type="Proteomes" id="UP000593765">
    <property type="component" value="Chromosome"/>
</dbReference>
<dbReference type="PANTHER" id="PTHR12826">
    <property type="entry name" value="RIBONUCLEASE Y"/>
    <property type="match status" value="1"/>
</dbReference>
<keyword evidence="1 5" id="KW-0540">Nuclease</keyword>
<organism evidence="9 10">
    <name type="scientific">Humisphaera borealis</name>
    <dbReference type="NCBI Taxonomy" id="2807512"/>
    <lineage>
        <taxon>Bacteria</taxon>
        <taxon>Pseudomonadati</taxon>
        <taxon>Planctomycetota</taxon>
        <taxon>Phycisphaerae</taxon>
        <taxon>Tepidisphaerales</taxon>
        <taxon>Tepidisphaeraceae</taxon>
        <taxon>Humisphaera</taxon>
    </lineage>
</organism>
<reference evidence="9 10" key="1">
    <citation type="submission" date="2020-10" db="EMBL/GenBank/DDBJ databases">
        <title>Wide distribution of Phycisphaera-like planctomycetes from WD2101 soil group in peatlands and genome analysis of the first cultivated representative.</title>
        <authorList>
            <person name="Dedysh S.N."/>
            <person name="Beletsky A.V."/>
            <person name="Ivanova A."/>
            <person name="Kulichevskaya I.S."/>
            <person name="Suzina N.E."/>
            <person name="Philippov D.A."/>
            <person name="Rakitin A.L."/>
            <person name="Mardanov A.V."/>
            <person name="Ravin N.V."/>
        </authorList>
    </citation>
    <scope>NUCLEOTIDE SEQUENCE [LARGE SCALE GENOMIC DNA]</scope>
    <source>
        <strain evidence="9 10">M1803</strain>
    </source>
</reference>
<dbReference type="RefSeq" id="WP_206291789.1">
    <property type="nucleotide sequence ID" value="NZ_CP063458.1"/>
</dbReference>
<dbReference type="PANTHER" id="PTHR12826:SF15">
    <property type="entry name" value="RIBONUCLEASE Y"/>
    <property type="match status" value="1"/>
</dbReference>
<sequence>MDYVIGILIGLIVGAAGVAAYLKFAGNSALQRAREEGEKLKAESVRDAQAKAKEIELNAKQEQIKLKQQFDRDHESARRKLEEHESRLNKREDVLDKKLDTLTSKERQLDDLERKVSNRDKALAIKEQDMEKVLKEQRDRLLQISGMSYDQAKELMLRRLEDECRAEAGEIITKITEETQEQAKDKSRQIILQAIQRYAAEQTADHTVSSVQIPSDDMKGRVIGREGRNIRAFEKTTGVDVIIDDTPGIVVVSCFDPVRREVARISLERLVQDGRIHPTRIEEIHAQASKEMEDELLKTGREAVQEVQLPGVNKGIIPMVGRLAYRTSYGQNVLRHSVEVAYLCQVIADELGLDGNLARRCGMFHDIGKAMDHEVEGGHPQIGMEFLRKFNEPEAVLNAALAHHGDVPATTPYTVIVMAADAISAARPGARRESLERYIKRLRELEDAAMTFDGVRQAYAIQAGREVRVIVDAKMIDDKGSAKVARDIAKKIENEMQYPGEIKVTVLRELRTVEYAR</sequence>
<keyword evidence="3 5" id="KW-0378">Hydrolase</keyword>
<dbReference type="GO" id="GO:0005886">
    <property type="term" value="C:plasma membrane"/>
    <property type="evidence" value="ECO:0007669"/>
    <property type="project" value="UniProtKB-UniRule"/>
</dbReference>
<dbReference type="GO" id="GO:0003723">
    <property type="term" value="F:RNA binding"/>
    <property type="evidence" value="ECO:0007669"/>
    <property type="project" value="UniProtKB-UniRule"/>
</dbReference>
<evidence type="ECO:0000256" key="1">
    <source>
        <dbReference type="ARBA" id="ARBA00022722"/>
    </source>
</evidence>
<evidence type="ECO:0000256" key="3">
    <source>
        <dbReference type="ARBA" id="ARBA00022801"/>
    </source>
</evidence>
<dbReference type="InterPro" id="IPR003607">
    <property type="entry name" value="HD/PDEase_dom"/>
</dbReference>
<name>A0A7M2WTD4_9BACT</name>
<dbReference type="SUPFAM" id="SSF109604">
    <property type="entry name" value="HD-domain/PDEase-like"/>
    <property type="match status" value="1"/>
</dbReference>
<dbReference type="Pfam" id="PF12072">
    <property type="entry name" value="RNase_Y_N"/>
    <property type="match status" value="1"/>
</dbReference>
<dbReference type="SUPFAM" id="SSF54791">
    <property type="entry name" value="Eukaryotic type KH-domain (KH-domain type I)"/>
    <property type="match status" value="1"/>
</dbReference>
<dbReference type="GO" id="GO:0016787">
    <property type="term" value="F:hydrolase activity"/>
    <property type="evidence" value="ECO:0007669"/>
    <property type="project" value="UniProtKB-KW"/>
</dbReference>
<dbReference type="SMART" id="SM00471">
    <property type="entry name" value="HDc"/>
    <property type="match status" value="1"/>
</dbReference>
<dbReference type="InterPro" id="IPR017705">
    <property type="entry name" value="Ribonuclease_Y"/>
</dbReference>
<proteinExistence type="inferred from homology"/>
<dbReference type="Pfam" id="PF00013">
    <property type="entry name" value="KH_1"/>
    <property type="match status" value="1"/>
</dbReference>
<dbReference type="Gene3D" id="1.10.3210.10">
    <property type="entry name" value="Hypothetical protein af1432"/>
    <property type="match status" value="1"/>
</dbReference>
<keyword evidence="7" id="KW-0175">Coiled coil</keyword>
<keyword evidence="10" id="KW-1185">Reference proteome</keyword>
<keyword evidence="2 5" id="KW-0255">Endonuclease</keyword>
<dbReference type="CDD" id="cd00077">
    <property type="entry name" value="HDc"/>
    <property type="match status" value="1"/>
</dbReference>
<dbReference type="GO" id="GO:0006402">
    <property type="term" value="P:mRNA catabolic process"/>
    <property type="evidence" value="ECO:0007669"/>
    <property type="project" value="UniProtKB-UniRule"/>
</dbReference>
<evidence type="ECO:0000313" key="9">
    <source>
        <dbReference type="EMBL" id="QOV88785.1"/>
    </source>
</evidence>
<evidence type="ECO:0000259" key="8">
    <source>
        <dbReference type="PROSITE" id="PS51831"/>
    </source>
</evidence>
<dbReference type="InterPro" id="IPR004087">
    <property type="entry name" value="KH_dom"/>
</dbReference>
<dbReference type="KEGG" id="hbs:IPV69_21540"/>
<protein>
    <recommendedName>
        <fullName evidence="5 6">Ribonuclease Y</fullName>
        <shortName evidence="5">RNase Y</shortName>
        <ecNumber evidence="5 6">3.1.-.-</ecNumber>
    </recommendedName>
</protein>
<dbReference type="NCBIfam" id="TIGR00277">
    <property type="entry name" value="HDIG"/>
    <property type="match status" value="1"/>
</dbReference>
<dbReference type="Pfam" id="PF01966">
    <property type="entry name" value="HD"/>
    <property type="match status" value="1"/>
</dbReference>
<dbReference type="CDD" id="cd22431">
    <property type="entry name" value="KH-I_RNaseY"/>
    <property type="match status" value="1"/>
</dbReference>
<dbReference type="HAMAP" id="MF_00335">
    <property type="entry name" value="RNase_Y"/>
    <property type="match status" value="1"/>
</dbReference>
<dbReference type="GO" id="GO:0004521">
    <property type="term" value="F:RNA endonuclease activity"/>
    <property type="evidence" value="ECO:0007669"/>
    <property type="project" value="UniProtKB-UniRule"/>
</dbReference>
<dbReference type="NCBIfam" id="TIGR03319">
    <property type="entry name" value="RNase_Y"/>
    <property type="match status" value="1"/>
</dbReference>
<dbReference type="Gene3D" id="3.30.1370.10">
    <property type="entry name" value="K Homology domain, type 1"/>
    <property type="match status" value="1"/>
</dbReference>
<comment type="similarity">
    <text evidence="5">Belongs to the RNase Y family.</text>
</comment>
<comment type="function">
    <text evidence="5">Endoribonuclease that initiates mRNA decay.</text>
</comment>
<dbReference type="InterPro" id="IPR022711">
    <property type="entry name" value="RNase_Y_N"/>
</dbReference>
<dbReference type="InterPro" id="IPR006675">
    <property type="entry name" value="HDIG_dom"/>
</dbReference>
<dbReference type="EMBL" id="CP063458">
    <property type="protein sequence ID" value="QOV88785.1"/>
    <property type="molecule type" value="Genomic_DNA"/>
</dbReference>
<gene>
    <name evidence="5 9" type="primary">rny</name>
    <name evidence="9" type="ORF">IPV69_21540</name>
</gene>
<dbReference type="InterPro" id="IPR006674">
    <property type="entry name" value="HD_domain"/>
</dbReference>
<dbReference type="InterPro" id="IPR036612">
    <property type="entry name" value="KH_dom_type_1_sf"/>
</dbReference>
<evidence type="ECO:0000256" key="4">
    <source>
        <dbReference type="ARBA" id="ARBA00022884"/>
    </source>
</evidence>
<evidence type="ECO:0000313" key="10">
    <source>
        <dbReference type="Proteomes" id="UP000593765"/>
    </source>
</evidence>
<dbReference type="EC" id="3.1.-.-" evidence="5 6"/>
<evidence type="ECO:0000256" key="5">
    <source>
        <dbReference type="HAMAP-Rule" id="MF_00335"/>
    </source>
</evidence>
<dbReference type="PROSITE" id="PS51831">
    <property type="entry name" value="HD"/>
    <property type="match status" value="1"/>
</dbReference>
<feature type="coiled-coil region" evidence="7">
    <location>
        <begin position="45"/>
        <end position="129"/>
    </location>
</feature>
<dbReference type="AlphaFoldDB" id="A0A7M2WTD4"/>
<evidence type="ECO:0000256" key="6">
    <source>
        <dbReference type="NCBIfam" id="TIGR03319"/>
    </source>
</evidence>
<feature type="domain" description="HD" evidence="8">
    <location>
        <begin position="333"/>
        <end position="426"/>
    </location>
</feature>
<dbReference type="InterPro" id="IPR004088">
    <property type="entry name" value="KH_dom_type_1"/>
</dbReference>
<dbReference type="SMART" id="SM00322">
    <property type="entry name" value="KH"/>
    <property type="match status" value="1"/>
</dbReference>
<keyword evidence="4 5" id="KW-0694">RNA-binding</keyword>